<dbReference type="PANTHER" id="PTHR35526:SF3">
    <property type="entry name" value="ANTI-SIGMA-F FACTOR RSBW"/>
    <property type="match status" value="1"/>
</dbReference>
<keyword evidence="1" id="KW-0808">Transferase</keyword>
<dbReference type="InterPro" id="IPR050267">
    <property type="entry name" value="Anti-sigma-factor_SerPK"/>
</dbReference>
<evidence type="ECO:0000256" key="1">
    <source>
        <dbReference type="ARBA" id="ARBA00022527"/>
    </source>
</evidence>
<dbReference type="InterPro" id="IPR036890">
    <property type="entry name" value="HATPase_C_sf"/>
</dbReference>
<protein>
    <submittedName>
        <fullName evidence="3">ATP-binding protein</fullName>
    </submittedName>
</protein>
<sequence length="145" mass="15863">MTYGQDHGPVVRRWSRHHSCVGQARLELRKVLAGWGLGGLEEPAVLVLSELLTNAVQHARVPPGREVETRYAAGPDGLRVEVHDACPEWPRFRVPDDESCEGRGLILVDALADKWGVSERSGPGKVVWAHLSLPPDTDGEPGHGR</sequence>
<evidence type="ECO:0000259" key="2">
    <source>
        <dbReference type="Pfam" id="PF13581"/>
    </source>
</evidence>
<accession>A0ABT2JUC4</accession>
<keyword evidence="4" id="KW-1185">Reference proteome</keyword>
<gene>
    <name evidence="3" type="ORF">LHJ74_13775</name>
</gene>
<dbReference type="Proteomes" id="UP001156389">
    <property type="component" value="Unassembled WGS sequence"/>
</dbReference>
<dbReference type="CDD" id="cd16936">
    <property type="entry name" value="HATPase_RsbW-like"/>
    <property type="match status" value="1"/>
</dbReference>
<dbReference type="EMBL" id="JAJAGO010000006">
    <property type="protein sequence ID" value="MCT2590965.1"/>
    <property type="molecule type" value="Genomic_DNA"/>
</dbReference>
<name>A0ABT2JUC4_9ACTN</name>
<dbReference type="Pfam" id="PF13581">
    <property type="entry name" value="HATPase_c_2"/>
    <property type="match status" value="1"/>
</dbReference>
<dbReference type="InterPro" id="IPR003594">
    <property type="entry name" value="HATPase_dom"/>
</dbReference>
<reference evidence="3 4" key="1">
    <citation type="submission" date="2021-10" db="EMBL/GenBank/DDBJ databases">
        <title>Streptomyces gossypii sp. nov., isolated from soil collected from cotton field.</title>
        <authorList>
            <person name="Ge X."/>
            <person name="Chen X."/>
            <person name="Liu W."/>
        </authorList>
    </citation>
    <scope>NUCLEOTIDE SEQUENCE [LARGE SCALE GENOMIC DNA]</scope>
    <source>
        <strain evidence="3 4">N2-109</strain>
    </source>
</reference>
<dbReference type="SUPFAM" id="SSF55874">
    <property type="entry name" value="ATPase domain of HSP90 chaperone/DNA topoisomerase II/histidine kinase"/>
    <property type="match status" value="1"/>
</dbReference>
<dbReference type="GO" id="GO:0005524">
    <property type="term" value="F:ATP binding"/>
    <property type="evidence" value="ECO:0007669"/>
    <property type="project" value="UniProtKB-KW"/>
</dbReference>
<keyword evidence="1" id="KW-0418">Kinase</keyword>
<dbReference type="RefSeq" id="WP_260218293.1">
    <property type="nucleotide sequence ID" value="NZ_JAJAGO010000006.1"/>
</dbReference>
<feature type="domain" description="Histidine kinase/HSP90-like ATPase" evidence="2">
    <location>
        <begin position="21"/>
        <end position="129"/>
    </location>
</feature>
<keyword evidence="1" id="KW-0723">Serine/threonine-protein kinase</keyword>
<proteinExistence type="predicted"/>
<evidence type="ECO:0000313" key="3">
    <source>
        <dbReference type="EMBL" id="MCT2590965.1"/>
    </source>
</evidence>
<organism evidence="3 4">
    <name type="scientific">Streptomyces gossypii</name>
    <dbReference type="NCBI Taxonomy" id="2883101"/>
    <lineage>
        <taxon>Bacteria</taxon>
        <taxon>Bacillati</taxon>
        <taxon>Actinomycetota</taxon>
        <taxon>Actinomycetes</taxon>
        <taxon>Kitasatosporales</taxon>
        <taxon>Streptomycetaceae</taxon>
        <taxon>Streptomyces</taxon>
    </lineage>
</organism>
<dbReference type="PANTHER" id="PTHR35526">
    <property type="entry name" value="ANTI-SIGMA-F FACTOR RSBW-RELATED"/>
    <property type="match status" value="1"/>
</dbReference>
<dbReference type="Gene3D" id="3.30.565.10">
    <property type="entry name" value="Histidine kinase-like ATPase, C-terminal domain"/>
    <property type="match status" value="1"/>
</dbReference>
<keyword evidence="3" id="KW-0547">Nucleotide-binding</keyword>
<evidence type="ECO:0000313" key="4">
    <source>
        <dbReference type="Proteomes" id="UP001156389"/>
    </source>
</evidence>
<keyword evidence="3" id="KW-0067">ATP-binding</keyword>
<comment type="caution">
    <text evidence="3">The sequence shown here is derived from an EMBL/GenBank/DDBJ whole genome shotgun (WGS) entry which is preliminary data.</text>
</comment>